<dbReference type="GO" id="GO:0032299">
    <property type="term" value="C:ribonuclease H2 complex"/>
    <property type="evidence" value="ECO:0007669"/>
    <property type="project" value="TreeGrafter"/>
</dbReference>
<dbReference type="FunFam" id="3.30.420.10:FF:000016">
    <property type="entry name" value="Ribonuclease"/>
    <property type="match status" value="1"/>
</dbReference>
<keyword evidence="5 8" id="KW-0479">Metal-binding</keyword>
<dbReference type="InterPro" id="IPR004649">
    <property type="entry name" value="RNase_H2_suA"/>
</dbReference>
<evidence type="ECO:0000256" key="9">
    <source>
        <dbReference type="RuleBase" id="RU003515"/>
    </source>
</evidence>
<dbReference type="NCBIfam" id="TIGR00729">
    <property type="entry name" value="ribonuclease HII"/>
    <property type="match status" value="1"/>
</dbReference>
<dbReference type="HOGENOM" id="CLU_036532_0_6_1"/>
<evidence type="ECO:0000256" key="1">
    <source>
        <dbReference type="ARBA" id="ARBA00000077"/>
    </source>
</evidence>
<dbReference type="KEGG" id="msym:MSY001_3178"/>
<evidence type="ECO:0000256" key="10">
    <source>
        <dbReference type="SAM" id="MobiDB-lite"/>
    </source>
</evidence>
<dbReference type="VEuPathDB" id="FungiDB:MSYG_3510"/>
<keyword evidence="6 8" id="KW-0255">Endonuclease</keyword>
<dbReference type="GO" id="GO:0003723">
    <property type="term" value="F:RNA binding"/>
    <property type="evidence" value="ECO:0007669"/>
    <property type="project" value="UniProtKB-UniRule"/>
</dbReference>
<feature type="binding site" evidence="8">
    <location>
        <position position="47"/>
    </location>
    <ligand>
        <name>a divalent metal cation</name>
        <dbReference type="ChEBI" id="CHEBI:60240"/>
    </ligand>
</feature>
<dbReference type="InterPro" id="IPR036397">
    <property type="entry name" value="RNaseH_sf"/>
</dbReference>
<comment type="catalytic activity">
    <reaction evidence="1 8 9">
        <text>Endonucleolytic cleavage to 5'-phosphomonoester.</text>
        <dbReference type="EC" id="3.1.26.4"/>
    </reaction>
</comment>
<dbReference type="GO" id="GO:0006298">
    <property type="term" value="P:mismatch repair"/>
    <property type="evidence" value="ECO:0007669"/>
    <property type="project" value="TreeGrafter"/>
</dbReference>
<evidence type="ECO:0000313" key="12">
    <source>
        <dbReference type="Proteomes" id="UP000186303"/>
    </source>
</evidence>
<evidence type="ECO:0000256" key="2">
    <source>
        <dbReference type="ARBA" id="ARBA00001946"/>
    </source>
</evidence>
<evidence type="ECO:0000313" key="11">
    <source>
        <dbReference type="EMBL" id="SHO79161.1"/>
    </source>
</evidence>
<comment type="function">
    <text evidence="9">Endonuclease that specifically degrades the RNA of RNA-DNA hybrids.</text>
</comment>
<dbReference type="CDD" id="cd07181">
    <property type="entry name" value="RNase_HII_eukaryota_like"/>
    <property type="match status" value="1"/>
</dbReference>
<dbReference type="STRING" id="1230383.M5EDE3"/>
<keyword evidence="7 8" id="KW-0378">Hydrolase</keyword>
<dbReference type="EMBL" id="LT671825">
    <property type="protein sequence ID" value="SHO79161.1"/>
    <property type="molecule type" value="Genomic_DNA"/>
</dbReference>
<organism evidence="11 12">
    <name type="scientific">Malassezia sympodialis (strain ATCC 42132)</name>
    <name type="common">Atopic eczema-associated yeast</name>
    <dbReference type="NCBI Taxonomy" id="1230383"/>
    <lineage>
        <taxon>Eukaryota</taxon>
        <taxon>Fungi</taxon>
        <taxon>Dikarya</taxon>
        <taxon>Basidiomycota</taxon>
        <taxon>Ustilaginomycotina</taxon>
        <taxon>Malasseziomycetes</taxon>
        <taxon>Malasseziales</taxon>
        <taxon>Malasseziaceae</taxon>
        <taxon>Malassezia</taxon>
    </lineage>
</organism>
<feature type="binding site" evidence="8">
    <location>
        <position position="46"/>
    </location>
    <ligand>
        <name>a divalent metal cation</name>
        <dbReference type="ChEBI" id="CHEBI:60240"/>
    </ligand>
</feature>
<reference evidence="12" key="1">
    <citation type="journal article" date="2017" name="Nucleic Acids Res.">
        <title>Proteogenomics produces comprehensive and highly accurate protein-coding gene annotation in a complete genome assembly of Malassezia sympodialis.</title>
        <authorList>
            <person name="Zhu Y."/>
            <person name="Engstroem P.G."/>
            <person name="Tellgren-Roth C."/>
            <person name="Baudo C.D."/>
            <person name="Kennell J.C."/>
            <person name="Sun S."/>
            <person name="Billmyre R.B."/>
            <person name="Schroeder M.S."/>
            <person name="Andersson A."/>
            <person name="Holm T."/>
            <person name="Sigurgeirsson B."/>
            <person name="Wu G."/>
            <person name="Sankaranarayanan S.R."/>
            <person name="Siddharthan R."/>
            <person name="Sanyal K."/>
            <person name="Lundeberg J."/>
            <person name="Nystedt B."/>
            <person name="Boekhout T."/>
            <person name="Dawson T.L. Jr."/>
            <person name="Heitman J."/>
            <person name="Scheynius A."/>
            <person name="Lehtioe J."/>
        </authorList>
    </citation>
    <scope>NUCLEOTIDE SEQUENCE [LARGE SCALE GENOMIC DNA]</scope>
    <source>
        <strain evidence="12">ATCC 42132</strain>
    </source>
</reference>
<dbReference type="Pfam" id="PF01351">
    <property type="entry name" value="RNase_HII"/>
    <property type="match status" value="1"/>
</dbReference>
<keyword evidence="4 8" id="KW-0540">Nuclease</keyword>
<name>M5EDE3_MALS4</name>
<dbReference type="Proteomes" id="UP000186303">
    <property type="component" value="Chromosome 5"/>
</dbReference>
<dbReference type="PANTHER" id="PTHR10954">
    <property type="entry name" value="RIBONUCLEASE H2 SUBUNIT A"/>
    <property type="match status" value="1"/>
</dbReference>
<evidence type="ECO:0000256" key="5">
    <source>
        <dbReference type="ARBA" id="ARBA00022723"/>
    </source>
</evidence>
<evidence type="ECO:0000256" key="3">
    <source>
        <dbReference type="ARBA" id="ARBA00007058"/>
    </source>
</evidence>
<dbReference type="PROSITE" id="PS51975">
    <property type="entry name" value="RNASE_H_2"/>
    <property type="match status" value="1"/>
</dbReference>
<dbReference type="AlphaFoldDB" id="M5EDE3"/>
<evidence type="ECO:0000256" key="6">
    <source>
        <dbReference type="ARBA" id="ARBA00022759"/>
    </source>
</evidence>
<dbReference type="PANTHER" id="PTHR10954:SF7">
    <property type="entry name" value="RIBONUCLEASE H2 SUBUNIT A"/>
    <property type="match status" value="1"/>
</dbReference>
<keyword evidence="12" id="KW-1185">Reference proteome</keyword>
<feature type="region of interest" description="Disordered" evidence="10">
    <location>
        <begin position="221"/>
        <end position="242"/>
    </location>
</feature>
<dbReference type="InterPro" id="IPR023160">
    <property type="entry name" value="RNase_HII_hlx-loop-hlx_cap_dom"/>
</dbReference>
<comment type="cofactor">
    <cofactor evidence="2">
        <name>Mg(2+)</name>
        <dbReference type="ChEBI" id="CHEBI:18420"/>
    </cofactor>
</comment>
<evidence type="ECO:0000256" key="7">
    <source>
        <dbReference type="ARBA" id="ARBA00022801"/>
    </source>
</evidence>
<dbReference type="InterPro" id="IPR001352">
    <property type="entry name" value="RNase_HII/HIII"/>
</dbReference>
<dbReference type="GO" id="GO:0046872">
    <property type="term" value="F:metal ion binding"/>
    <property type="evidence" value="ECO:0007669"/>
    <property type="project" value="UniProtKB-KW"/>
</dbReference>
<feature type="compositionally biased region" description="Acidic residues" evidence="10">
    <location>
        <begin position="229"/>
        <end position="238"/>
    </location>
</feature>
<comment type="similarity">
    <text evidence="3">Belongs to the RNase HII family. Eukaryotic subfamily.</text>
</comment>
<dbReference type="InterPro" id="IPR024567">
    <property type="entry name" value="RNase_HII/HIII_dom"/>
</dbReference>
<dbReference type="OrthoDB" id="7462577at2759"/>
<dbReference type="InterPro" id="IPR012337">
    <property type="entry name" value="RNaseH-like_sf"/>
</dbReference>
<evidence type="ECO:0000256" key="4">
    <source>
        <dbReference type="ARBA" id="ARBA00022722"/>
    </source>
</evidence>
<dbReference type="OMA" id="WATAKSM"/>
<comment type="cofactor">
    <cofactor evidence="8">
        <name>Mn(2+)</name>
        <dbReference type="ChEBI" id="CHEBI:29035"/>
    </cofactor>
    <cofactor evidence="8">
        <name>Mg(2+)</name>
        <dbReference type="ChEBI" id="CHEBI:18420"/>
    </cofactor>
    <text evidence="8">Manganese or magnesium. Binds 1 divalent metal ion per monomer in the absence of substrate. May bind a second metal ion after substrate binding.</text>
</comment>
<dbReference type="FunFam" id="1.10.10.460:FF:000001">
    <property type="entry name" value="Ribonuclease"/>
    <property type="match status" value="1"/>
</dbReference>
<proteinExistence type="inferred from homology"/>
<dbReference type="EC" id="3.1.26.4" evidence="9"/>
<accession>M5EDE3</accession>
<gene>
    <name evidence="11" type="ORF">MSYG_3510</name>
</gene>
<dbReference type="SUPFAM" id="SSF53098">
    <property type="entry name" value="Ribonuclease H-like"/>
    <property type="match status" value="1"/>
</dbReference>
<dbReference type="RefSeq" id="XP_018741668.1">
    <property type="nucleotide sequence ID" value="XM_018885071.1"/>
</dbReference>
<dbReference type="GO" id="GO:0004523">
    <property type="term" value="F:RNA-DNA hybrid ribonuclease activity"/>
    <property type="evidence" value="ECO:0007669"/>
    <property type="project" value="UniProtKB-UniRule"/>
</dbReference>
<feature type="binding site" evidence="8">
    <location>
        <position position="153"/>
    </location>
    <ligand>
        <name>a divalent metal cation</name>
        <dbReference type="ChEBI" id="CHEBI:60240"/>
    </ligand>
</feature>
<evidence type="ECO:0000256" key="8">
    <source>
        <dbReference type="PROSITE-ProRule" id="PRU01319"/>
    </source>
</evidence>
<sequence length="393" mass="43026">MGLGENKVPSVPPGALTHSYTWASPIPDACVSGTGSKRVPCVLGVDEAGRGPVLGPLVYGVAFCPLDRQQELRDVGFADSKTLTPERRDGLLQALLRQDHIGWAVRVMAPQDISAGMLRRHPNNLNEQSCDATVMLIQGVLSAGVDVTHIYVDTVGDPKAYAAKLKRSFPRYQHIEWTVARKADATYPVVGAASIAAKVTRDHCIERWLYAERNLGPHALGKRKHMETDAEEAPDDADPSSVWQTGSGYPGDPKTVQYLKETLDPVFGWAGIVRFSWATAKSMLEEPVRTNASAPRTSLLGTPCPPTTRAYAVRWMDEAPPPRAQATLRGFFTKKAPACELSTSAAASEEAPQRKPLPPVWQEDRKMLQEKRPEIWQRWSLASCSAADLFPVP</sequence>
<dbReference type="Gene3D" id="1.10.10.460">
    <property type="entry name" value="Ribonuclease hii. Domain 2"/>
    <property type="match status" value="1"/>
</dbReference>
<protein>
    <recommendedName>
        <fullName evidence="9">Ribonuclease</fullName>
        <ecNumber evidence="9">3.1.26.4</ecNumber>
    </recommendedName>
</protein>
<dbReference type="GO" id="GO:0043137">
    <property type="term" value="P:DNA replication, removal of RNA primer"/>
    <property type="evidence" value="ECO:0007669"/>
    <property type="project" value="TreeGrafter"/>
</dbReference>
<dbReference type="Gene3D" id="3.30.420.10">
    <property type="entry name" value="Ribonuclease H-like superfamily/Ribonuclease H"/>
    <property type="match status" value="1"/>
</dbReference>